<name>A0A2W5SSV6_VARPD</name>
<feature type="site" description="Important for enzyme activity" evidence="7">
    <location>
        <position position="322"/>
    </location>
</feature>
<evidence type="ECO:0000313" key="9">
    <source>
        <dbReference type="EMBL" id="PZQ77820.1"/>
    </source>
</evidence>
<dbReference type="PANTHER" id="PTHR46568">
    <property type="entry name" value="ALKYLDIHYDROXYACETONEPHOSPHATE SYNTHASE, PEROXISOMAL"/>
    <property type="match status" value="1"/>
</dbReference>
<feature type="domain" description="FAD-binding PCMH-type" evidence="8">
    <location>
        <begin position="104"/>
        <end position="287"/>
    </location>
</feature>
<accession>A0A2W5SSV6</accession>
<dbReference type="PROSITE" id="PS51387">
    <property type="entry name" value="FAD_PCMH"/>
    <property type="match status" value="1"/>
</dbReference>
<evidence type="ECO:0000256" key="4">
    <source>
        <dbReference type="PIRSR" id="PIRSR625650-1"/>
    </source>
</evidence>
<dbReference type="InterPro" id="IPR006094">
    <property type="entry name" value="Oxid_FAD_bind_N"/>
</dbReference>
<dbReference type="InterPro" id="IPR016169">
    <property type="entry name" value="FAD-bd_PCMH_sub2"/>
</dbReference>
<evidence type="ECO:0000256" key="5">
    <source>
        <dbReference type="PIRSR" id="PIRSR625650-2"/>
    </source>
</evidence>
<dbReference type="GO" id="GO:0071949">
    <property type="term" value="F:FAD binding"/>
    <property type="evidence" value="ECO:0007669"/>
    <property type="project" value="InterPro"/>
</dbReference>
<feature type="binding site" evidence="5">
    <location>
        <position position="407"/>
    </location>
    <ligand>
        <name>substrate</name>
    </ligand>
</feature>
<dbReference type="AlphaFoldDB" id="A0A2W5SSV6"/>
<gene>
    <name evidence="9" type="ORF">DI563_02360</name>
</gene>
<feature type="active site" description="Proton donor/acceptor" evidence="4">
    <location>
        <position position="469"/>
    </location>
</feature>
<protein>
    <submittedName>
        <fullName evidence="9">FAD-binding oxidoreductase</fullName>
    </submittedName>
</protein>
<dbReference type="Pfam" id="PF01565">
    <property type="entry name" value="FAD_binding_4"/>
    <property type="match status" value="1"/>
</dbReference>
<dbReference type="Pfam" id="PF02913">
    <property type="entry name" value="FAD-oxidase_C"/>
    <property type="match status" value="1"/>
</dbReference>
<sequence>MTQPGSTPLTDSLSRRAPRRFWGWGNADAALSPREHATLEGMLARIDAPLQDRPVPQTSEFTLPTPRVTPPSALASQFSATPLDRLNHSGGKSFADCARMWLRQAPTPPDWVAFPEDEQAVIDILDWAQARNVAVIPYGGGSSVCGGVEAAVGDGYAGAVSMDMERLNRVLEVDPVSRAARIQAGALGPELEAQLKPHGLTLRHFPQSFEFSTLGGWIVTRAGGHYATQQTHIDDFVESIRMVTPRGVMQSRRLPGSGAGPAPDRLVLGSEGTLGVLTEAWMRLQSPPRFRASASVKFNDYFRAAECVRALAQSGLGPTNCRLLDPQETVFAGVGDGSAAILVLGFESSDHPLQAWMTRALEPVSDHGGAFDADAVARSMAASDSTEHRSGAAGAWRDAFVRMPYWRDPAVGVGVIMDTFETAITWDRFADFYSGIKADMARAIKRATGQVVELSCRLTHVYPDGPAPYFTFATRAADGSVASALAAWRDIKLAANAAVVAHGGTITHHHAVGRDHRSGYEREIDPLFTQMLAAAKHAVDPHAILNPGVLFDPVDRPMGVTGTLAP</sequence>
<dbReference type="Gene3D" id="3.30.300.330">
    <property type="match status" value="1"/>
</dbReference>
<dbReference type="InterPro" id="IPR016166">
    <property type="entry name" value="FAD-bd_PCMH"/>
</dbReference>
<dbReference type="Proteomes" id="UP000249135">
    <property type="component" value="Unassembled WGS sequence"/>
</dbReference>
<dbReference type="InterPro" id="IPR036318">
    <property type="entry name" value="FAD-bd_PCMH-like_sf"/>
</dbReference>
<dbReference type="InterPro" id="IPR004113">
    <property type="entry name" value="FAD-bd_oxidored_4_C"/>
</dbReference>
<dbReference type="PANTHER" id="PTHR46568:SF1">
    <property type="entry name" value="ALKYLDIHYDROXYACETONEPHOSPHATE SYNTHASE, PEROXISOMAL"/>
    <property type="match status" value="1"/>
</dbReference>
<keyword evidence="3 6" id="KW-0274">FAD</keyword>
<dbReference type="GO" id="GO:0008609">
    <property type="term" value="F:alkylglycerone-phosphate synthase activity"/>
    <property type="evidence" value="ECO:0007669"/>
    <property type="project" value="InterPro"/>
</dbReference>
<proteinExistence type="inferred from homology"/>
<evidence type="ECO:0000259" key="8">
    <source>
        <dbReference type="PROSITE" id="PS51387"/>
    </source>
</evidence>
<dbReference type="InterPro" id="IPR016164">
    <property type="entry name" value="FAD-linked_Oxase-like_C"/>
</dbReference>
<comment type="caution">
    <text evidence="9">The sequence shown here is derived from an EMBL/GenBank/DDBJ whole genome shotgun (WGS) entry which is preliminary data.</text>
</comment>
<evidence type="ECO:0000313" key="10">
    <source>
        <dbReference type="Proteomes" id="UP000249135"/>
    </source>
</evidence>
<dbReference type="InterPro" id="IPR025650">
    <property type="entry name" value="Alkyl-DHAP_Synthase"/>
</dbReference>
<comment type="similarity">
    <text evidence="1">Belongs to the FAD-binding oxidoreductase/transferase type 4 family.</text>
</comment>
<dbReference type="GO" id="GO:0008610">
    <property type="term" value="P:lipid biosynthetic process"/>
    <property type="evidence" value="ECO:0007669"/>
    <property type="project" value="InterPro"/>
</dbReference>
<reference evidence="9 10" key="1">
    <citation type="submission" date="2017-08" db="EMBL/GenBank/DDBJ databases">
        <title>Infants hospitalized years apart are colonized by the same room-sourced microbial strains.</title>
        <authorList>
            <person name="Brooks B."/>
            <person name="Olm M.R."/>
            <person name="Firek B.A."/>
            <person name="Baker R."/>
            <person name="Thomas B.C."/>
            <person name="Morowitz M.J."/>
            <person name="Banfield J.F."/>
        </authorList>
    </citation>
    <scope>NUCLEOTIDE SEQUENCE [LARGE SCALE GENOMIC DNA]</scope>
    <source>
        <strain evidence="9">S2_005_003_R2_41</strain>
    </source>
</reference>
<keyword evidence="2" id="KW-0285">Flavoprotein</keyword>
<organism evidence="9 10">
    <name type="scientific">Variovorax paradoxus</name>
    <dbReference type="NCBI Taxonomy" id="34073"/>
    <lineage>
        <taxon>Bacteria</taxon>
        <taxon>Pseudomonadati</taxon>
        <taxon>Pseudomonadota</taxon>
        <taxon>Betaproteobacteria</taxon>
        <taxon>Burkholderiales</taxon>
        <taxon>Comamonadaceae</taxon>
        <taxon>Variovorax</taxon>
    </lineage>
</organism>
<evidence type="ECO:0000256" key="1">
    <source>
        <dbReference type="ARBA" id="ARBA00008000"/>
    </source>
</evidence>
<dbReference type="SUPFAM" id="SSF55103">
    <property type="entry name" value="FAD-linked oxidases, C-terminal domain"/>
    <property type="match status" value="1"/>
</dbReference>
<evidence type="ECO:0000256" key="3">
    <source>
        <dbReference type="ARBA" id="ARBA00022827"/>
    </source>
</evidence>
<dbReference type="Gene3D" id="3.30.465.10">
    <property type="match status" value="1"/>
</dbReference>
<evidence type="ECO:0000256" key="7">
    <source>
        <dbReference type="PIRSR" id="PIRSR625650-4"/>
    </source>
</evidence>
<comment type="cofactor">
    <cofactor evidence="6">
        <name>FAD</name>
        <dbReference type="ChEBI" id="CHEBI:57692"/>
    </cofactor>
</comment>
<evidence type="ECO:0000256" key="6">
    <source>
        <dbReference type="PIRSR" id="PIRSR625650-3"/>
    </source>
</evidence>
<dbReference type="EMBL" id="QFPP01000009">
    <property type="protein sequence ID" value="PZQ77820.1"/>
    <property type="molecule type" value="Genomic_DNA"/>
</dbReference>
<feature type="binding site" evidence="6">
    <location>
        <begin position="137"/>
        <end position="143"/>
    </location>
    <ligand>
        <name>FAD</name>
        <dbReference type="ChEBI" id="CHEBI:57692"/>
    </ligand>
</feature>
<evidence type="ECO:0000256" key="2">
    <source>
        <dbReference type="ARBA" id="ARBA00022630"/>
    </source>
</evidence>
<dbReference type="SUPFAM" id="SSF56176">
    <property type="entry name" value="FAD-binding/transporter-associated domain-like"/>
    <property type="match status" value="1"/>
</dbReference>